<feature type="transmembrane region" description="Helical" evidence="2">
    <location>
        <begin position="12"/>
        <end position="29"/>
    </location>
</feature>
<reference evidence="6" key="2">
    <citation type="submission" date="2025-04" db="UniProtKB">
        <authorList>
            <consortium name="RefSeq"/>
        </authorList>
    </citation>
    <scope>IDENTIFICATION</scope>
</reference>
<reference evidence="3 4" key="1">
    <citation type="journal article" date="2011" name="Nature">
        <title>Genome sequencing reveals insights into physiology and longevity of the naked mole rat.</title>
        <authorList>
            <person name="Kim E.B."/>
            <person name="Fang X."/>
            <person name="Fushan A.A."/>
            <person name="Huang Z."/>
            <person name="Lobanov A.V."/>
            <person name="Han L."/>
            <person name="Marino S.M."/>
            <person name="Sun X."/>
            <person name="Turanov A.A."/>
            <person name="Yang P."/>
            <person name="Yim S.H."/>
            <person name="Zhao X."/>
            <person name="Kasaikina M.V."/>
            <person name="Stoletzki N."/>
            <person name="Peng C."/>
            <person name="Polak P."/>
            <person name="Xiong Z."/>
            <person name="Kiezun A."/>
            <person name="Zhu Y."/>
            <person name="Chen Y."/>
            <person name="Kryukov G.V."/>
            <person name="Zhang Q."/>
            <person name="Peshkin L."/>
            <person name="Yang L."/>
            <person name="Bronson R.T."/>
            <person name="Buffenstein R."/>
            <person name="Wang B."/>
            <person name="Han C."/>
            <person name="Li Q."/>
            <person name="Chen L."/>
            <person name="Zhao W."/>
            <person name="Sunyaev S.R."/>
            <person name="Park T.J."/>
            <person name="Zhang G."/>
            <person name="Wang J."/>
            <person name="Gladyshev V.N."/>
        </authorList>
    </citation>
    <scope>NUCLEOTIDE SEQUENCE [LARGE SCALE GENOMIC DNA]</scope>
</reference>
<dbReference type="KEGG" id="hgl:101707226"/>
<evidence type="ECO:0000313" key="3">
    <source>
        <dbReference type="EMBL" id="EHB00270.1"/>
    </source>
</evidence>
<name>G5ATA9_HETGA</name>
<dbReference type="GO" id="GO:0035036">
    <property type="term" value="P:sperm-egg recognition"/>
    <property type="evidence" value="ECO:0007669"/>
    <property type="project" value="TreeGrafter"/>
</dbReference>
<evidence type="ECO:0000256" key="1">
    <source>
        <dbReference type="SAM" id="MobiDB-lite"/>
    </source>
</evidence>
<dbReference type="AlphaFoldDB" id="G5ATA9"/>
<dbReference type="eggNOG" id="ENOG502SCAR">
    <property type="taxonomic scope" value="Eukaryota"/>
</dbReference>
<dbReference type="PANTHER" id="PTHR37872">
    <property type="entry name" value="SIMILAR TO RIKEN CDNA 1700029I15"/>
    <property type="match status" value="1"/>
</dbReference>
<evidence type="ECO:0000256" key="2">
    <source>
        <dbReference type="SAM" id="Phobius"/>
    </source>
</evidence>
<dbReference type="Pfam" id="PF15878">
    <property type="entry name" value="Frey"/>
    <property type="match status" value="1"/>
</dbReference>
<keyword evidence="2" id="KW-0472">Membrane</keyword>
<dbReference type="PANTHER" id="PTHR37872:SF1">
    <property type="entry name" value="PROTEIN FREY 1"/>
    <property type="match status" value="1"/>
</dbReference>
<dbReference type="CTD" id="143678"/>
<feature type="region of interest" description="Disordered" evidence="1">
    <location>
        <begin position="49"/>
        <end position="91"/>
    </location>
</feature>
<dbReference type="OMA" id="NPRAWLS"/>
<dbReference type="Bgee" id="ENSHGLG00000015681">
    <property type="expression patterns" value="Expressed in testis and 1 other cell type or tissue"/>
</dbReference>
<gene>
    <name evidence="6" type="primary">CUNH11orf94</name>
    <name evidence="3" type="ORF">GW7_01165</name>
</gene>
<dbReference type="RefSeq" id="XP_004852020.1">
    <property type="nucleotide sequence ID" value="XM_004851963.3"/>
</dbReference>
<dbReference type="GeneID" id="101707226"/>
<dbReference type="OrthoDB" id="9908355at2759"/>
<keyword evidence="5" id="KW-1185">Reference proteome</keyword>
<dbReference type="InParanoid" id="G5ATA9"/>
<organism evidence="3 4">
    <name type="scientific">Heterocephalus glaber</name>
    <name type="common">Naked mole rat</name>
    <dbReference type="NCBI Taxonomy" id="10181"/>
    <lineage>
        <taxon>Eukaryota</taxon>
        <taxon>Metazoa</taxon>
        <taxon>Chordata</taxon>
        <taxon>Craniata</taxon>
        <taxon>Vertebrata</taxon>
        <taxon>Euteleostomi</taxon>
        <taxon>Mammalia</taxon>
        <taxon>Eutheria</taxon>
        <taxon>Euarchontoglires</taxon>
        <taxon>Glires</taxon>
        <taxon>Rodentia</taxon>
        <taxon>Hystricomorpha</taxon>
        <taxon>Bathyergidae</taxon>
        <taxon>Heterocephalus</taxon>
    </lineage>
</organism>
<evidence type="ECO:0000313" key="4">
    <source>
        <dbReference type="Proteomes" id="UP000006813"/>
    </source>
</evidence>
<evidence type="ECO:0000313" key="5">
    <source>
        <dbReference type="Proteomes" id="UP000694906"/>
    </source>
</evidence>
<keyword evidence="2" id="KW-1133">Transmembrane helix</keyword>
<dbReference type="GO" id="GO:0005789">
    <property type="term" value="C:endoplasmic reticulum membrane"/>
    <property type="evidence" value="ECO:0007669"/>
    <property type="project" value="TreeGrafter"/>
</dbReference>
<dbReference type="GO" id="GO:0007342">
    <property type="term" value="P:fusion of sperm to egg plasma membrane involved in single fertilization"/>
    <property type="evidence" value="ECO:0007669"/>
    <property type="project" value="TreeGrafter"/>
</dbReference>
<dbReference type="Proteomes" id="UP000694906">
    <property type="component" value="Unplaced"/>
</dbReference>
<protein>
    <submittedName>
        <fullName evidence="6">Uncharacterized protein C11orf94 homolog</fullName>
    </submittedName>
</protein>
<proteinExistence type="predicted"/>
<dbReference type="EMBL" id="JH166867">
    <property type="protein sequence ID" value="EHB00270.1"/>
    <property type="molecule type" value="Genomic_DNA"/>
</dbReference>
<keyword evidence="2" id="KW-0812">Transmembrane</keyword>
<accession>G5ATA9</accession>
<sequence length="91" mass="10403">MVSATLGALNPRAWLSLLLLYLILAVRVLQPQPLRPVLEELPAFLELSQPPSDLMDDYGIRPRHPRPRQLQAQQRKQDGPDTAEYYYGAHQ</sequence>
<dbReference type="Proteomes" id="UP000006813">
    <property type="component" value="Unassembled WGS sequence"/>
</dbReference>
<dbReference type="InterPro" id="IPR031748">
    <property type="entry name" value="Frey"/>
</dbReference>
<evidence type="ECO:0000313" key="6">
    <source>
        <dbReference type="RefSeq" id="XP_004852020.1"/>
    </source>
</evidence>